<protein>
    <recommendedName>
        <fullName evidence="6">Xylanolytic transcriptional activator regulatory domain-containing protein</fullName>
    </recommendedName>
</protein>
<keyword evidence="4" id="KW-0804">Transcription</keyword>
<gene>
    <name evidence="7" type="ORF">FOMPIDRAFT_154513</name>
</gene>
<dbReference type="eggNOG" id="ENOG502SQZ9">
    <property type="taxonomic scope" value="Eukaryota"/>
</dbReference>
<dbReference type="InParanoid" id="S8FKU8"/>
<proteinExistence type="predicted"/>
<dbReference type="GO" id="GO:0003677">
    <property type="term" value="F:DNA binding"/>
    <property type="evidence" value="ECO:0007669"/>
    <property type="project" value="InterPro"/>
</dbReference>
<evidence type="ECO:0000256" key="3">
    <source>
        <dbReference type="ARBA" id="ARBA00023015"/>
    </source>
</evidence>
<accession>S8FKU8</accession>
<keyword evidence="5" id="KW-0539">Nucleus</keyword>
<dbReference type="HOGENOM" id="CLU_022337_1_0_1"/>
<evidence type="ECO:0000256" key="4">
    <source>
        <dbReference type="ARBA" id="ARBA00023163"/>
    </source>
</evidence>
<dbReference type="CDD" id="cd12148">
    <property type="entry name" value="fungal_TF_MHR"/>
    <property type="match status" value="1"/>
</dbReference>
<keyword evidence="2" id="KW-0479">Metal-binding</keyword>
<evidence type="ECO:0000256" key="1">
    <source>
        <dbReference type="ARBA" id="ARBA00004123"/>
    </source>
</evidence>
<dbReference type="GO" id="GO:0006351">
    <property type="term" value="P:DNA-templated transcription"/>
    <property type="evidence" value="ECO:0007669"/>
    <property type="project" value="InterPro"/>
</dbReference>
<dbReference type="Proteomes" id="UP000015241">
    <property type="component" value="Unassembled WGS sequence"/>
</dbReference>
<sequence length="427" mass="47367">MPYPPTLPEDPPADIAQLLLQHFLPHAEQVGFFLRKERFLAVATSLDEQQRTSKLSRALLDAVYLYGAHLSRIGTLMMHEPTLLARAARGVGDDLASKRYPVVQIIQAEVLLAHYFFCMGRLLEGKYHTSAAVALVLSARLHKIRSELSPAQDGDSLSDVTEDGIAEGEKINAFWTVFALDREWADVSGTPSPLYGQGSSPFTIEAIDTPWPLDTGDYDAVRTAAPYVRGSRTVYDFLHDLPSVSMGDTSFLALRAKAATLLERAARLSTCAPRLAGLRQTHAEEMQQLTGLIERFITSLPKMEASLEPHAVCHLLVIYTQAHVAMILLYRNSVEIPGTIPRRCLDAARAVSTQVIGPVDMQQLHYVDPILAPSQPLWTIVVRVLFARMKPLGLLDAERDRARFLVERALQAITRFAFISPLMGMFL</sequence>
<organism evidence="7 8">
    <name type="scientific">Fomitopsis schrenkii</name>
    <name type="common">Brown rot fungus</name>
    <dbReference type="NCBI Taxonomy" id="2126942"/>
    <lineage>
        <taxon>Eukaryota</taxon>
        <taxon>Fungi</taxon>
        <taxon>Dikarya</taxon>
        <taxon>Basidiomycota</taxon>
        <taxon>Agaricomycotina</taxon>
        <taxon>Agaricomycetes</taxon>
        <taxon>Polyporales</taxon>
        <taxon>Fomitopsis</taxon>
    </lineage>
</organism>
<dbReference type="STRING" id="743788.S8FKU8"/>
<evidence type="ECO:0000313" key="7">
    <source>
        <dbReference type="EMBL" id="EPS98944.1"/>
    </source>
</evidence>
<keyword evidence="3" id="KW-0805">Transcription regulation</keyword>
<comment type="subcellular location">
    <subcellularLocation>
        <location evidence="1">Nucleus</location>
    </subcellularLocation>
</comment>
<dbReference type="AlphaFoldDB" id="S8FKU8"/>
<dbReference type="InterPro" id="IPR050815">
    <property type="entry name" value="TF_fung"/>
</dbReference>
<evidence type="ECO:0000259" key="6">
    <source>
        <dbReference type="Pfam" id="PF04082"/>
    </source>
</evidence>
<dbReference type="InterPro" id="IPR007219">
    <property type="entry name" value="XnlR_reg_dom"/>
</dbReference>
<dbReference type="OrthoDB" id="2309723at2759"/>
<dbReference type="GO" id="GO:0000981">
    <property type="term" value="F:DNA-binding transcription factor activity, RNA polymerase II-specific"/>
    <property type="evidence" value="ECO:0007669"/>
    <property type="project" value="InterPro"/>
</dbReference>
<keyword evidence="8" id="KW-1185">Reference proteome</keyword>
<name>S8FKU8_FOMSC</name>
<evidence type="ECO:0000256" key="5">
    <source>
        <dbReference type="ARBA" id="ARBA00023242"/>
    </source>
</evidence>
<dbReference type="GO" id="GO:0005634">
    <property type="term" value="C:nucleus"/>
    <property type="evidence" value="ECO:0007669"/>
    <property type="project" value="UniProtKB-SubCell"/>
</dbReference>
<evidence type="ECO:0000313" key="8">
    <source>
        <dbReference type="Proteomes" id="UP000015241"/>
    </source>
</evidence>
<dbReference type="Pfam" id="PF04082">
    <property type="entry name" value="Fungal_trans"/>
    <property type="match status" value="1"/>
</dbReference>
<dbReference type="PANTHER" id="PTHR47338:SF29">
    <property type="entry name" value="ZN(2)-C6 FUNGAL-TYPE DOMAIN-CONTAINING PROTEIN"/>
    <property type="match status" value="1"/>
</dbReference>
<dbReference type="GO" id="GO:0008270">
    <property type="term" value="F:zinc ion binding"/>
    <property type="evidence" value="ECO:0007669"/>
    <property type="project" value="InterPro"/>
</dbReference>
<dbReference type="PANTHER" id="PTHR47338">
    <property type="entry name" value="ZN(II)2CYS6 TRANSCRIPTION FACTOR (EUROFUNG)-RELATED"/>
    <property type="match status" value="1"/>
</dbReference>
<evidence type="ECO:0000256" key="2">
    <source>
        <dbReference type="ARBA" id="ARBA00022723"/>
    </source>
</evidence>
<dbReference type="EMBL" id="KE504160">
    <property type="protein sequence ID" value="EPS98944.1"/>
    <property type="molecule type" value="Genomic_DNA"/>
</dbReference>
<feature type="domain" description="Xylanolytic transcriptional activator regulatory" evidence="6">
    <location>
        <begin position="33"/>
        <end position="194"/>
    </location>
</feature>
<reference evidence="7 8" key="1">
    <citation type="journal article" date="2012" name="Science">
        <title>The Paleozoic origin of enzymatic lignin decomposition reconstructed from 31 fungal genomes.</title>
        <authorList>
            <person name="Floudas D."/>
            <person name="Binder M."/>
            <person name="Riley R."/>
            <person name="Barry K."/>
            <person name="Blanchette R.A."/>
            <person name="Henrissat B."/>
            <person name="Martinez A.T."/>
            <person name="Otillar R."/>
            <person name="Spatafora J.W."/>
            <person name="Yadav J.S."/>
            <person name="Aerts A."/>
            <person name="Benoit I."/>
            <person name="Boyd A."/>
            <person name="Carlson A."/>
            <person name="Copeland A."/>
            <person name="Coutinho P.M."/>
            <person name="de Vries R.P."/>
            <person name="Ferreira P."/>
            <person name="Findley K."/>
            <person name="Foster B."/>
            <person name="Gaskell J."/>
            <person name="Glotzer D."/>
            <person name="Gorecki P."/>
            <person name="Heitman J."/>
            <person name="Hesse C."/>
            <person name="Hori C."/>
            <person name="Igarashi K."/>
            <person name="Jurgens J.A."/>
            <person name="Kallen N."/>
            <person name="Kersten P."/>
            <person name="Kohler A."/>
            <person name="Kuees U."/>
            <person name="Kumar T.K.A."/>
            <person name="Kuo A."/>
            <person name="LaButti K."/>
            <person name="Larrondo L.F."/>
            <person name="Lindquist E."/>
            <person name="Ling A."/>
            <person name="Lombard V."/>
            <person name="Lucas S."/>
            <person name="Lundell T."/>
            <person name="Martin R."/>
            <person name="McLaughlin D.J."/>
            <person name="Morgenstern I."/>
            <person name="Morin E."/>
            <person name="Murat C."/>
            <person name="Nagy L.G."/>
            <person name="Nolan M."/>
            <person name="Ohm R.A."/>
            <person name="Patyshakuliyeva A."/>
            <person name="Rokas A."/>
            <person name="Ruiz-Duenas F.J."/>
            <person name="Sabat G."/>
            <person name="Salamov A."/>
            <person name="Samejima M."/>
            <person name="Schmutz J."/>
            <person name="Slot J.C."/>
            <person name="St John F."/>
            <person name="Stenlid J."/>
            <person name="Sun H."/>
            <person name="Sun S."/>
            <person name="Syed K."/>
            <person name="Tsang A."/>
            <person name="Wiebenga A."/>
            <person name="Young D."/>
            <person name="Pisabarro A."/>
            <person name="Eastwood D.C."/>
            <person name="Martin F."/>
            <person name="Cullen D."/>
            <person name="Grigoriev I.V."/>
            <person name="Hibbett D.S."/>
        </authorList>
    </citation>
    <scope>NUCLEOTIDE SEQUENCE</scope>
    <source>
        <strain evidence="8">FP-58527</strain>
    </source>
</reference>